<accession>A0A3P6PVV5</accession>
<gene>
    <name evidence="1" type="ORF">ASIM_LOCUS4103</name>
</gene>
<dbReference type="EMBL" id="UYRR01006901">
    <property type="protein sequence ID" value="VDK23098.1"/>
    <property type="molecule type" value="Genomic_DNA"/>
</dbReference>
<dbReference type="AlphaFoldDB" id="A0A3P6PVV5"/>
<proteinExistence type="predicted"/>
<sequence>MLHFQQTSPTSTTSQSEQEFVSGCENLIERIKLKQFDIDEMERLSNLPVSGLIKDGGRLLET</sequence>
<protein>
    <submittedName>
        <fullName evidence="1">Uncharacterized protein</fullName>
    </submittedName>
</protein>
<evidence type="ECO:0000313" key="2">
    <source>
        <dbReference type="Proteomes" id="UP000267096"/>
    </source>
</evidence>
<name>A0A3P6PVV5_ANISI</name>
<dbReference type="Proteomes" id="UP000267096">
    <property type="component" value="Unassembled WGS sequence"/>
</dbReference>
<evidence type="ECO:0000313" key="1">
    <source>
        <dbReference type="EMBL" id="VDK23098.1"/>
    </source>
</evidence>
<reference evidence="1 2" key="1">
    <citation type="submission" date="2018-11" db="EMBL/GenBank/DDBJ databases">
        <authorList>
            <consortium name="Pathogen Informatics"/>
        </authorList>
    </citation>
    <scope>NUCLEOTIDE SEQUENCE [LARGE SCALE GENOMIC DNA]</scope>
</reference>
<organism evidence="1 2">
    <name type="scientific">Anisakis simplex</name>
    <name type="common">Herring worm</name>
    <dbReference type="NCBI Taxonomy" id="6269"/>
    <lineage>
        <taxon>Eukaryota</taxon>
        <taxon>Metazoa</taxon>
        <taxon>Ecdysozoa</taxon>
        <taxon>Nematoda</taxon>
        <taxon>Chromadorea</taxon>
        <taxon>Rhabditida</taxon>
        <taxon>Spirurina</taxon>
        <taxon>Ascaridomorpha</taxon>
        <taxon>Ascaridoidea</taxon>
        <taxon>Anisakidae</taxon>
        <taxon>Anisakis</taxon>
        <taxon>Anisakis simplex complex</taxon>
    </lineage>
</organism>
<keyword evidence="2" id="KW-1185">Reference proteome</keyword>